<evidence type="ECO:0000313" key="2">
    <source>
        <dbReference type="EMBL" id="SDN96168.1"/>
    </source>
</evidence>
<protein>
    <recommendedName>
        <fullName evidence="4">DUF1772 domain-containing protein</fullName>
    </recommendedName>
</protein>
<evidence type="ECO:0008006" key="4">
    <source>
        <dbReference type="Google" id="ProtNLM"/>
    </source>
</evidence>
<organism evidence="2 3">
    <name type="scientific">Nocardioides szechwanensis</name>
    <dbReference type="NCBI Taxonomy" id="1005944"/>
    <lineage>
        <taxon>Bacteria</taxon>
        <taxon>Bacillati</taxon>
        <taxon>Actinomycetota</taxon>
        <taxon>Actinomycetes</taxon>
        <taxon>Propionibacteriales</taxon>
        <taxon>Nocardioidaceae</taxon>
        <taxon>Nocardioides</taxon>
    </lineage>
</organism>
<dbReference type="STRING" id="1005944.SAMN05192576_3090"/>
<dbReference type="AlphaFoldDB" id="A0A1H0FN42"/>
<keyword evidence="3" id="KW-1185">Reference proteome</keyword>
<dbReference type="Proteomes" id="UP000199004">
    <property type="component" value="Unassembled WGS sequence"/>
</dbReference>
<feature type="transmembrane region" description="Helical" evidence="1">
    <location>
        <begin position="76"/>
        <end position="98"/>
    </location>
</feature>
<gene>
    <name evidence="2" type="ORF">SAMN05192576_3090</name>
</gene>
<keyword evidence="1" id="KW-0812">Transmembrane</keyword>
<reference evidence="2 3" key="1">
    <citation type="submission" date="2016-10" db="EMBL/GenBank/DDBJ databases">
        <authorList>
            <person name="de Groot N.N."/>
        </authorList>
    </citation>
    <scope>NUCLEOTIDE SEQUENCE [LARGE SCALE GENOMIC DNA]</scope>
    <source>
        <strain evidence="2 3">CGMCC 1.11147</strain>
    </source>
</reference>
<feature type="transmembrane region" description="Helical" evidence="1">
    <location>
        <begin position="119"/>
        <end position="136"/>
    </location>
</feature>
<dbReference type="RefSeq" id="WP_091025701.1">
    <property type="nucleotide sequence ID" value="NZ_BKAE01000018.1"/>
</dbReference>
<feature type="transmembrane region" description="Helical" evidence="1">
    <location>
        <begin position="49"/>
        <end position="70"/>
    </location>
</feature>
<evidence type="ECO:0000256" key="1">
    <source>
        <dbReference type="SAM" id="Phobius"/>
    </source>
</evidence>
<name>A0A1H0FN42_9ACTN</name>
<feature type="transmembrane region" description="Helical" evidence="1">
    <location>
        <begin position="6"/>
        <end position="28"/>
    </location>
</feature>
<proteinExistence type="predicted"/>
<sequence length="137" mass="13850">MTSGPALAMVVAAALHAGFQLTVTLLVYPVLVSAPTAAWDDAHARHSRLVVPLVLLSYGGLVGAGTWLLAVDRAPAALAAVAPAAACVLVTALGAAPIHGRLRRPDPRLLRRLLVVDRVRAGAAVLSVAAAVMAATG</sequence>
<evidence type="ECO:0000313" key="3">
    <source>
        <dbReference type="Proteomes" id="UP000199004"/>
    </source>
</evidence>
<keyword evidence="1" id="KW-1133">Transmembrane helix</keyword>
<dbReference type="OrthoDB" id="3405989at2"/>
<dbReference type="EMBL" id="FNIC01000005">
    <property type="protein sequence ID" value="SDN96168.1"/>
    <property type="molecule type" value="Genomic_DNA"/>
</dbReference>
<accession>A0A1H0FN42</accession>
<keyword evidence="1" id="KW-0472">Membrane</keyword>